<evidence type="ECO:0000259" key="12">
    <source>
        <dbReference type="PROSITE" id="PS50146"/>
    </source>
</evidence>
<evidence type="ECO:0000256" key="8">
    <source>
        <dbReference type="ARBA" id="ARBA00022842"/>
    </source>
</evidence>
<dbReference type="EMBL" id="GU474851">
    <property type="protein sequence ID" value="ADI16973.1"/>
    <property type="molecule type" value="Genomic_DNA"/>
</dbReference>
<feature type="domain" description="DAGKc" evidence="12">
    <location>
        <begin position="1"/>
        <end position="130"/>
    </location>
</feature>
<keyword evidence="6 13" id="KW-0418">Kinase</keyword>
<evidence type="ECO:0000256" key="9">
    <source>
        <dbReference type="ARBA" id="ARBA00023098"/>
    </source>
</evidence>
<dbReference type="Pfam" id="PF19279">
    <property type="entry name" value="YegS_C"/>
    <property type="match status" value="1"/>
</dbReference>
<dbReference type="NCBIfam" id="TIGR00147">
    <property type="entry name" value="YegS/Rv2252/BmrU family lipid kinase"/>
    <property type="match status" value="1"/>
</dbReference>
<keyword evidence="8" id="KW-0460">Magnesium</keyword>
<evidence type="ECO:0000256" key="3">
    <source>
        <dbReference type="ARBA" id="ARBA00022679"/>
    </source>
</evidence>
<accession>E0XRD2</accession>
<dbReference type="Gene3D" id="2.60.200.40">
    <property type="match status" value="1"/>
</dbReference>
<dbReference type="Pfam" id="PF00781">
    <property type="entry name" value="DAGK_cat"/>
    <property type="match status" value="1"/>
</dbReference>
<protein>
    <submittedName>
        <fullName evidence="13">Sphingosine kinase and enzymes related to eukaryotic diacylglycerol kinase</fullName>
    </submittedName>
</protein>
<evidence type="ECO:0000256" key="5">
    <source>
        <dbReference type="ARBA" id="ARBA00022741"/>
    </source>
</evidence>
<keyword evidence="7" id="KW-0067">ATP-binding</keyword>
<keyword evidence="11" id="KW-1208">Phospholipid metabolism</keyword>
<keyword evidence="4" id="KW-0479">Metal-binding</keyword>
<dbReference type="PANTHER" id="PTHR12358:SF106">
    <property type="entry name" value="LIPID KINASE YEGS"/>
    <property type="match status" value="1"/>
</dbReference>
<organism evidence="13">
    <name type="scientific">uncultured Sphingobacteriales bacterium HF0010_19H17</name>
    <dbReference type="NCBI Taxonomy" id="710990"/>
    <lineage>
        <taxon>Bacteria</taxon>
        <taxon>Pseudomonadati</taxon>
        <taxon>Bacteroidota</taxon>
        <taxon>Sphingobacteriia</taxon>
        <taxon>Sphingobacteriales</taxon>
        <taxon>environmental samples</taxon>
    </lineage>
</organism>
<evidence type="ECO:0000256" key="11">
    <source>
        <dbReference type="ARBA" id="ARBA00023264"/>
    </source>
</evidence>
<evidence type="ECO:0000256" key="1">
    <source>
        <dbReference type="ARBA" id="ARBA00001946"/>
    </source>
</evidence>
<evidence type="ECO:0000256" key="7">
    <source>
        <dbReference type="ARBA" id="ARBA00022840"/>
    </source>
</evidence>
<dbReference type="InterPro" id="IPR016064">
    <property type="entry name" value="NAD/diacylglycerol_kinase_sf"/>
</dbReference>
<dbReference type="InterPro" id="IPR001206">
    <property type="entry name" value="Diacylglycerol_kinase_cat_dom"/>
</dbReference>
<dbReference type="GO" id="GO:0005524">
    <property type="term" value="F:ATP binding"/>
    <property type="evidence" value="ECO:0007669"/>
    <property type="project" value="UniProtKB-KW"/>
</dbReference>
<evidence type="ECO:0000256" key="4">
    <source>
        <dbReference type="ARBA" id="ARBA00022723"/>
    </source>
</evidence>
<proteinExistence type="predicted"/>
<dbReference type="PANTHER" id="PTHR12358">
    <property type="entry name" value="SPHINGOSINE KINASE"/>
    <property type="match status" value="1"/>
</dbReference>
<keyword evidence="3" id="KW-0808">Transferase</keyword>
<evidence type="ECO:0000256" key="2">
    <source>
        <dbReference type="ARBA" id="ARBA00022516"/>
    </source>
</evidence>
<evidence type="ECO:0000256" key="6">
    <source>
        <dbReference type="ARBA" id="ARBA00022777"/>
    </source>
</evidence>
<name>E0XRD2_9SPHI</name>
<dbReference type="GO" id="GO:0016301">
    <property type="term" value="F:kinase activity"/>
    <property type="evidence" value="ECO:0007669"/>
    <property type="project" value="UniProtKB-KW"/>
</dbReference>
<keyword evidence="9" id="KW-0443">Lipid metabolism</keyword>
<dbReference type="SUPFAM" id="SSF111331">
    <property type="entry name" value="NAD kinase/diacylglycerol kinase-like"/>
    <property type="match status" value="1"/>
</dbReference>
<dbReference type="SMART" id="SM00046">
    <property type="entry name" value="DAGKc"/>
    <property type="match status" value="1"/>
</dbReference>
<dbReference type="InterPro" id="IPR017438">
    <property type="entry name" value="ATP-NAD_kinase_N"/>
</dbReference>
<reference evidence="13" key="1">
    <citation type="journal article" date="2011" name="Environ. Microbiol.">
        <title>Time-series analyses of Monterey Bay coastal microbial picoplankton using a 'genome proxy' microarray.</title>
        <authorList>
            <person name="Rich V.I."/>
            <person name="Pham V.D."/>
            <person name="Eppley J."/>
            <person name="Shi Y."/>
            <person name="DeLong E.F."/>
        </authorList>
    </citation>
    <scope>NUCLEOTIDE SEQUENCE</scope>
</reference>
<dbReference type="Gene3D" id="3.40.50.10330">
    <property type="entry name" value="Probable inorganic polyphosphate/atp-NAD kinase, domain 1"/>
    <property type="match status" value="1"/>
</dbReference>
<evidence type="ECO:0000256" key="10">
    <source>
        <dbReference type="ARBA" id="ARBA00023209"/>
    </source>
</evidence>
<dbReference type="AlphaFoldDB" id="E0XRD2"/>
<sequence>MSKKNLHFIINPISGTGKNRNILKKINKEIHSEIFETHIHFTERANHASEIASKLCREKADIIVAVGGDGTINEVGQALVNKDCMMGIVPTGSGNGLARHLRIPQQVNKALRLLNNLHAIKIDSCTANGHFFVNVSGIGYDGHISHCFSKEKKRGMKTYMKLILSEWWSYNIKKYQIEIDGICVFDDQAVQISFANGTQFGNNVVISPESKTDDGLIELCIVKPFQFYEIPFLLLSLATNRFHLSKRMKIISCAQATILSKNALKHLDGEPKELSDCLQLKVLPKSINIISKKLL</sequence>
<dbReference type="GO" id="GO:0008654">
    <property type="term" value="P:phospholipid biosynthetic process"/>
    <property type="evidence" value="ECO:0007669"/>
    <property type="project" value="UniProtKB-KW"/>
</dbReference>
<dbReference type="PROSITE" id="PS50146">
    <property type="entry name" value="DAGK"/>
    <property type="match status" value="1"/>
</dbReference>
<dbReference type="GO" id="GO:0005886">
    <property type="term" value="C:plasma membrane"/>
    <property type="evidence" value="ECO:0007669"/>
    <property type="project" value="TreeGrafter"/>
</dbReference>
<keyword evidence="2" id="KW-0444">Lipid biosynthesis</keyword>
<dbReference type="GO" id="GO:0046872">
    <property type="term" value="F:metal ion binding"/>
    <property type="evidence" value="ECO:0007669"/>
    <property type="project" value="UniProtKB-KW"/>
</dbReference>
<keyword evidence="10" id="KW-0594">Phospholipid biosynthesis</keyword>
<dbReference type="InterPro" id="IPR005218">
    <property type="entry name" value="Diacylglycerol/lipid_kinase"/>
</dbReference>
<evidence type="ECO:0000313" key="13">
    <source>
        <dbReference type="EMBL" id="ADI16973.1"/>
    </source>
</evidence>
<dbReference type="InterPro" id="IPR050187">
    <property type="entry name" value="Lipid_Phosphate_FormReg"/>
</dbReference>
<keyword evidence="5" id="KW-0547">Nucleotide-binding</keyword>
<comment type="cofactor">
    <cofactor evidence="1">
        <name>Mg(2+)</name>
        <dbReference type="ChEBI" id="CHEBI:18420"/>
    </cofactor>
</comment>
<dbReference type="InterPro" id="IPR045540">
    <property type="entry name" value="YegS/DAGK_C"/>
</dbReference>